<dbReference type="Pfam" id="PF03729">
    <property type="entry name" value="DUF308"/>
    <property type="match status" value="1"/>
</dbReference>
<dbReference type="EMBL" id="JBHUDM010000003">
    <property type="protein sequence ID" value="MFD1642765.1"/>
    <property type="molecule type" value="Genomic_DNA"/>
</dbReference>
<accession>A0ABD6D905</accession>
<gene>
    <name evidence="2" type="ORF">ACFSBW_12855</name>
</gene>
<sequence>MEPQSSPQSTEMTTPKSWWPFVVGGIGLAVVGLTAMIVPFFTGISLSLLLGGLLVVGGLVHGWHAVGVRQWRAFLWQVALAAVYTVAGLALLANPLVGLATLSTLLIAFFIAEGIVEIGMGLRSRTHSGWGSLVASGLLSLVLAGVLLAGLPGSLLWAVGLLFGVDLLVTGLTMAALGISSRRRIAATETLEEPAAQRPSV</sequence>
<dbReference type="PANTHER" id="PTHR34989:SF1">
    <property type="entry name" value="PROTEIN HDED"/>
    <property type="match status" value="1"/>
</dbReference>
<keyword evidence="1" id="KW-0812">Transmembrane</keyword>
<feature type="transmembrane region" description="Helical" evidence="1">
    <location>
        <begin position="155"/>
        <end position="177"/>
    </location>
</feature>
<name>A0ABD6D905_9EURY</name>
<comment type="caution">
    <text evidence="2">The sequence shown here is derived from an EMBL/GenBank/DDBJ whole genome shotgun (WGS) entry which is preliminary data.</text>
</comment>
<feature type="transmembrane region" description="Helical" evidence="1">
    <location>
        <begin position="21"/>
        <end position="41"/>
    </location>
</feature>
<keyword evidence="1" id="KW-0472">Membrane</keyword>
<dbReference type="RefSeq" id="WP_256396163.1">
    <property type="nucleotide sequence ID" value="NZ_JANHDJ010000003.1"/>
</dbReference>
<dbReference type="InterPro" id="IPR005325">
    <property type="entry name" value="DUF308_memb"/>
</dbReference>
<evidence type="ECO:0000256" key="1">
    <source>
        <dbReference type="SAM" id="Phobius"/>
    </source>
</evidence>
<feature type="transmembrane region" description="Helical" evidence="1">
    <location>
        <begin position="73"/>
        <end position="93"/>
    </location>
</feature>
<feature type="transmembrane region" description="Helical" evidence="1">
    <location>
        <begin position="47"/>
        <end position="66"/>
    </location>
</feature>
<dbReference type="Proteomes" id="UP001597052">
    <property type="component" value="Unassembled WGS sequence"/>
</dbReference>
<protein>
    <submittedName>
        <fullName evidence="2">HdeD family acid-resistance protein</fullName>
    </submittedName>
</protein>
<keyword evidence="3" id="KW-1185">Reference proteome</keyword>
<evidence type="ECO:0000313" key="3">
    <source>
        <dbReference type="Proteomes" id="UP001597052"/>
    </source>
</evidence>
<feature type="transmembrane region" description="Helical" evidence="1">
    <location>
        <begin position="130"/>
        <end position="149"/>
    </location>
</feature>
<keyword evidence="1" id="KW-1133">Transmembrane helix</keyword>
<proteinExistence type="predicted"/>
<reference evidence="2 3" key="1">
    <citation type="journal article" date="2019" name="Int. J. Syst. Evol. Microbiol.">
        <title>The Global Catalogue of Microorganisms (GCM) 10K type strain sequencing project: providing services to taxonomists for standard genome sequencing and annotation.</title>
        <authorList>
            <consortium name="The Broad Institute Genomics Platform"/>
            <consortium name="The Broad Institute Genome Sequencing Center for Infectious Disease"/>
            <person name="Wu L."/>
            <person name="Ma J."/>
        </authorList>
    </citation>
    <scope>NUCLEOTIDE SEQUENCE [LARGE SCALE GENOMIC DNA]</scope>
    <source>
        <strain evidence="2 3">CGMCC 1.10593</strain>
    </source>
</reference>
<dbReference type="InterPro" id="IPR052712">
    <property type="entry name" value="Acid_resist_chaperone_HdeD"/>
</dbReference>
<feature type="transmembrane region" description="Helical" evidence="1">
    <location>
        <begin position="99"/>
        <end position="118"/>
    </location>
</feature>
<organism evidence="2 3">
    <name type="scientific">Halohasta litorea</name>
    <dbReference type="NCBI Taxonomy" id="869891"/>
    <lineage>
        <taxon>Archaea</taxon>
        <taxon>Methanobacteriati</taxon>
        <taxon>Methanobacteriota</taxon>
        <taxon>Stenosarchaea group</taxon>
        <taxon>Halobacteria</taxon>
        <taxon>Halobacteriales</taxon>
        <taxon>Haloferacaceae</taxon>
        <taxon>Halohasta</taxon>
    </lineage>
</organism>
<evidence type="ECO:0000313" key="2">
    <source>
        <dbReference type="EMBL" id="MFD1642765.1"/>
    </source>
</evidence>
<dbReference type="AlphaFoldDB" id="A0ABD6D905"/>
<dbReference type="PANTHER" id="PTHR34989">
    <property type="entry name" value="PROTEIN HDED"/>
    <property type="match status" value="1"/>
</dbReference>